<reference evidence="2" key="1">
    <citation type="submission" date="2020-11" db="EMBL/GenBank/DDBJ databases">
        <title>Nocardia NEAU-351.nov., a novel actinomycete isolated from the cow dung.</title>
        <authorList>
            <person name="Zhang X."/>
        </authorList>
    </citation>
    <scope>NUCLEOTIDE SEQUENCE</scope>
    <source>
        <strain evidence="2">NEAU-351</strain>
    </source>
</reference>
<comment type="caution">
    <text evidence="2">The sequence shown here is derived from an EMBL/GenBank/DDBJ whole genome shotgun (WGS) entry which is preliminary data.</text>
</comment>
<organism evidence="2 3">
    <name type="scientific">Nocardia bovistercoris</name>
    <dbReference type="NCBI Taxonomy" id="2785916"/>
    <lineage>
        <taxon>Bacteria</taxon>
        <taxon>Bacillati</taxon>
        <taxon>Actinomycetota</taxon>
        <taxon>Actinomycetes</taxon>
        <taxon>Mycobacteriales</taxon>
        <taxon>Nocardiaceae</taxon>
        <taxon>Nocardia</taxon>
    </lineage>
</organism>
<evidence type="ECO:0000313" key="2">
    <source>
        <dbReference type="EMBL" id="MBH0778142.1"/>
    </source>
</evidence>
<keyword evidence="3" id="KW-1185">Reference proteome</keyword>
<protein>
    <submittedName>
        <fullName evidence="2">Glutamine amidotransferase</fullName>
    </submittedName>
</protein>
<dbReference type="InterPro" id="IPR002818">
    <property type="entry name" value="DJ-1/PfpI"/>
</dbReference>
<sequence length="212" mass="22873">MATKTVYTAVYDTLADWEVGAAIAHIGKPEWQVAPGTFRLRTVGRTRDPIRTMGGVHITPDIALDELTPETSAMLILPGSDLWMSGELSAFESAAREFVAAGVPVAAICGATYGLARAGLLDTRAHTSNAAEFLTYSGYAGGPHYAPEPAVTDGDVITASGVAPIEFAREILRRLGVYEPHILDAWYRLFTDRDPAAYMELDAYERARSVPL</sequence>
<accession>A0A931IDJ3</accession>
<dbReference type="EMBL" id="JADMLG010000007">
    <property type="protein sequence ID" value="MBH0778142.1"/>
    <property type="molecule type" value="Genomic_DNA"/>
</dbReference>
<dbReference type="Gene3D" id="3.40.50.880">
    <property type="match status" value="1"/>
</dbReference>
<proteinExistence type="predicted"/>
<dbReference type="Pfam" id="PF01965">
    <property type="entry name" value="DJ-1_PfpI"/>
    <property type="match status" value="1"/>
</dbReference>
<dbReference type="InterPro" id="IPR029062">
    <property type="entry name" value="Class_I_gatase-like"/>
</dbReference>
<dbReference type="CDD" id="cd03140">
    <property type="entry name" value="GATase1_PfpI_3"/>
    <property type="match status" value="1"/>
</dbReference>
<dbReference type="SUPFAM" id="SSF52317">
    <property type="entry name" value="Class I glutamine amidotransferase-like"/>
    <property type="match status" value="1"/>
</dbReference>
<evidence type="ECO:0000313" key="3">
    <source>
        <dbReference type="Proteomes" id="UP000655751"/>
    </source>
</evidence>
<dbReference type="Proteomes" id="UP000655751">
    <property type="component" value="Unassembled WGS sequence"/>
</dbReference>
<evidence type="ECO:0000259" key="1">
    <source>
        <dbReference type="Pfam" id="PF01965"/>
    </source>
</evidence>
<keyword evidence="2" id="KW-0315">Glutamine amidotransferase</keyword>
<feature type="domain" description="DJ-1/PfpI" evidence="1">
    <location>
        <begin position="5"/>
        <end position="173"/>
    </location>
</feature>
<gene>
    <name evidence="2" type="ORF">IT779_17830</name>
</gene>
<dbReference type="RefSeq" id="WP_196150470.1">
    <property type="nucleotide sequence ID" value="NZ_JADMLG010000007.1"/>
</dbReference>
<dbReference type="AlphaFoldDB" id="A0A931IDJ3"/>
<name>A0A931IDJ3_9NOCA</name>